<name>A0ABV8RR17_9SPHN</name>
<proteinExistence type="predicted"/>
<reference evidence="3" key="1">
    <citation type="journal article" date="2019" name="Int. J. Syst. Evol. Microbiol.">
        <title>The Global Catalogue of Microorganisms (GCM) 10K type strain sequencing project: providing services to taxonomists for standard genome sequencing and annotation.</title>
        <authorList>
            <consortium name="The Broad Institute Genomics Platform"/>
            <consortium name="The Broad Institute Genome Sequencing Center for Infectious Disease"/>
            <person name="Wu L."/>
            <person name="Ma J."/>
        </authorList>
    </citation>
    <scope>NUCLEOTIDE SEQUENCE [LARGE SCALE GENOMIC DNA]</scope>
    <source>
        <strain evidence="3">CGMCC 1.12989</strain>
    </source>
</reference>
<gene>
    <name evidence="2" type="ORF">ACFO0A_11080</name>
</gene>
<sequence>MTRDPELQALLDERAITAVIARYARTLDWLDDAGQASCYWPDAAINYGFFSGTAADFVPVVMNIERSTGRRWHMLSGLQIKLHGADRASSECYGIATATREGADGIHSGNVFGGRYLDEFEKRGDEWRISRRDYILDWSMPLPPQHIGGDGPAGALPMLDLSASGHPRYRPM</sequence>
<feature type="domain" description="SnoaL-like" evidence="1">
    <location>
        <begin position="8"/>
        <end position="133"/>
    </location>
</feature>
<dbReference type="InterPro" id="IPR032710">
    <property type="entry name" value="NTF2-like_dom_sf"/>
</dbReference>
<accession>A0ABV8RR17</accession>
<dbReference type="InterPro" id="IPR037401">
    <property type="entry name" value="SnoaL-like"/>
</dbReference>
<evidence type="ECO:0000313" key="3">
    <source>
        <dbReference type="Proteomes" id="UP001595828"/>
    </source>
</evidence>
<protein>
    <submittedName>
        <fullName evidence="2">Nuclear transport factor 2 family protein</fullName>
    </submittedName>
</protein>
<dbReference type="CDD" id="cd00531">
    <property type="entry name" value="NTF2_like"/>
    <property type="match status" value="1"/>
</dbReference>
<dbReference type="Pfam" id="PF13577">
    <property type="entry name" value="SnoaL_4"/>
    <property type="match status" value="1"/>
</dbReference>
<dbReference type="SUPFAM" id="SSF54427">
    <property type="entry name" value="NTF2-like"/>
    <property type="match status" value="1"/>
</dbReference>
<dbReference type="Proteomes" id="UP001595828">
    <property type="component" value="Unassembled WGS sequence"/>
</dbReference>
<comment type="caution">
    <text evidence="2">The sequence shown here is derived from an EMBL/GenBank/DDBJ whole genome shotgun (WGS) entry which is preliminary data.</text>
</comment>
<evidence type="ECO:0000313" key="2">
    <source>
        <dbReference type="EMBL" id="MFC4295598.1"/>
    </source>
</evidence>
<evidence type="ECO:0000259" key="1">
    <source>
        <dbReference type="Pfam" id="PF13577"/>
    </source>
</evidence>
<dbReference type="Gene3D" id="3.10.450.50">
    <property type="match status" value="1"/>
</dbReference>
<organism evidence="2 3">
    <name type="scientific">Novosphingobium tardum</name>
    <dbReference type="NCBI Taxonomy" id="1538021"/>
    <lineage>
        <taxon>Bacteria</taxon>
        <taxon>Pseudomonadati</taxon>
        <taxon>Pseudomonadota</taxon>
        <taxon>Alphaproteobacteria</taxon>
        <taxon>Sphingomonadales</taxon>
        <taxon>Sphingomonadaceae</taxon>
        <taxon>Novosphingobium</taxon>
    </lineage>
</organism>
<dbReference type="RefSeq" id="WP_379539067.1">
    <property type="nucleotide sequence ID" value="NZ_JBHSDR010000006.1"/>
</dbReference>
<keyword evidence="3" id="KW-1185">Reference proteome</keyword>
<dbReference type="EMBL" id="JBHSDR010000006">
    <property type="protein sequence ID" value="MFC4295598.1"/>
    <property type="molecule type" value="Genomic_DNA"/>
</dbReference>